<dbReference type="NCBIfam" id="TIGR00417">
    <property type="entry name" value="speE"/>
    <property type="match status" value="1"/>
</dbReference>
<dbReference type="Pfam" id="PF17284">
    <property type="entry name" value="Spermine_synt_N"/>
    <property type="match status" value="1"/>
</dbReference>
<comment type="catalytic activity">
    <reaction evidence="7">
        <text>S-adenosyl 3-(methylsulfanyl)propylamine + putrescine = S-methyl-5'-thioadenosine + spermidine + H(+)</text>
        <dbReference type="Rhea" id="RHEA:12721"/>
        <dbReference type="ChEBI" id="CHEBI:15378"/>
        <dbReference type="ChEBI" id="CHEBI:17509"/>
        <dbReference type="ChEBI" id="CHEBI:57443"/>
        <dbReference type="ChEBI" id="CHEBI:57834"/>
        <dbReference type="ChEBI" id="CHEBI:326268"/>
        <dbReference type="EC" id="2.5.1.16"/>
    </reaction>
</comment>
<comment type="pathway">
    <text evidence="1">Amine and polyamine biosynthesis; spermidine biosynthesis; spermidine from putrescine: step 1/1.</text>
</comment>
<evidence type="ECO:0000256" key="9">
    <source>
        <dbReference type="RuleBase" id="RU003836"/>
    </source>
</evidence>
<dbReference type="HAMAP" id="MF_00198">
    <property type="entry name" value="Spermidine_synth"/>
    <property type="match status" value="1"/>
</dbReference>
<dbReference type="Proteomes" id="UP001642360">
    <property type="component" value="Unassembled WGS sequence"/>
</dbReference>
<dbReference type="InterPro" id="IPR030373">
    <property type="entry name" value="PABS_CS"/>
</dbReference>
<dbReference type="PANTHER" id="PTHR11558:SF25">
    <property type="entry name" value="SPERMINE SYNTHASE"/>
    <property type="match status" value="1"/>
</dbReference>
<dbReference type="CDD" id="cd02440">
    <property type="entry name" value="AdoMet_MTases"/>
    <property type="match status" value="1"/>
</dbReference>
<dbReference type="InterPro" id="IPR035246">
    <property type="entry name" value="Spermidine_synt_N"/>
</dbReference>
<dbReference type="InterPro" id="IPR030374">
    <property type="entry name" value="PABS"/>
</dbReference>
<dbReference type="PIRSF" id="PIRSF000502">
    <property type="entry name" value="Spermidine_synth"/>
    <property type="match status" value="1"/>
</dbReference>
<feature type="domain" description="PABS" evidence="10">
    <location>
        <begin position="54"/>
        <end position="305"/>
    </location>
</feature>
<dbReference type="AlphaFoldDB" id="A0ABC8V328"/>
<dbReference type="Gene3D" id="3.40.50.150">
    <property type="entry name" value="Vaccinia Virus protein VP39"/>
    <property type="match status" value="1"/>
</dbReference>
<evidence type="ECO:0000256" key="1">
    <source>
        <dbReference type="ARBA" id="ARBA00005123"/>
    </source>
</evidence>
<evidence type="ECO:0000256" key="2">
    <source>
        <dbReference type="ARBA" id="ARBA00007867"/>
    </source>
</evidence>
<comment type="similarity">
    <text evidence="2 9">Belongs to the spermidine/spermine synthase family.</text>
</comment>
<keyword evidence="12" id="KW-1185">Reference proteome</keyword>
<dbReference type="PROSITE" id="PS01330">
    <property type="entry name" value="PABS_1"/>
    <property type="match status" value="1"/>
</dbReference>
<dbReference type="InterPro" id="IPR037163">
    <property type="entry name" value="Spermidine_synt_N_sf"/>
</dbReference>
<keyword evidence="6 8" id="KW-0620">Polyamine biosynthesis</keyword>
<reference evidence="11 12" key="1">
    <citation type="submission" date="2024-02" db="EMBL/GenBank/DDBJ databases">
        <authorList>
            <person name="Vignale AGUSTIN F."/>
            <person name="Sosa J E."/>
            <person name="Modenutti C."/>
        </authorList>
    </citation>
    <scope>NUCLEOTIDE SEQUENCE [LARGE SCALE GENOMIC DNA]</scope>
</reference>
<protein>
    <recommendedName>
        <fullName evidence="3">spermidine synthase</fullName>
        <ecNumber evidence="3">2.5.1.16</ecNumber>
    </recommendedName>
</protein>
<dbReference type="EC" id="2.5.1.16" evidence="3"/>
<dbReference type="InterPro" id="IPR001045">
    <property type="entry name" value="Spermi_synthase"/>
</dbReference>
<dbReference type="InterPro" id="IPR029063">
    <property type="entry name" value="SAM-dependent_MTases_sf"/>
</dbReference>
<gene>
    <name evidence="11" type="ORF">ILEXP_LOCUS58325</name>
</gene>
<dbReference type="PANTHER" id="PTHR11558">
    <property type="entry name" value="SPERMIDINE/SPERMINE SYNTHASE"/>
    <property type="match status" value="1"/>
</dbReference>
<dbReference type="Pfam" id="PF01564">
    <property type="entry name" value="Spermine_synth"/>
    <property type="match status" value="1"/>
</dbReference>
<name>A0ABC8V328_9AQUA</name>
<evidence type="ECO:0000256" key="5">
    <source>
        <dbReference type="ARBA" id="ARBA00023066"/>
    </source>
</evidence>
<evidence type="ECO:0000256" key="6">
    <source>
        <dbReference type="ARBA" id="ARBA00023115"/>
    </source>
</evidence>
<dbReference type="GO" id="GO:0004766">
    <property type="term" value="F:spermidine synthase activity"/>
    <property type="evidence" value="ECO:0007669"/>
    <property type="project" value="UniProtKB-EC"/>
</dbReference>
<dbReference type="FunFam" id="3.40.50.150:FF:000048">
    <property type="entry name" value="Spermidine synthase 1"/>
    <property type="match status" value="1"/>
</dbReference>
<dbReference type="FunFam" id="2.30.140.10:FF:000003">
    <property type="entry name" value="Spermidine synthase 1"/>
    <property type="match status" value="1"/>
</dbReference>
<proteinExistence type="inferred from homology"/>
<comment type="caution">
    <text evidence="11">The sequence shown here is derived from an EMBL/GenBank/DDBJ whole genome shotgun (WGS) entry which is preliminary data.</text>
</comment>
<evidence type="ECO:0000256" key="8">
    <source>
        <dbReference type="PROSITE-ProRule" id="PRU00354"/>
    </source>
</evidence>
<accession>A0ABC8V328</accession>
<feature type="active site" description="Proton acceptor" evidence="8">
    <location>
        <position position="224"/>
    </location>
</feature>
<evidence type="ECO:0000259" key="10">
    <source>
        <dbReference type="PROSITE" id="PS51006"/>
    </source>
</evidence>
<keyword evidence="4 8" id="KW-0808">Transferase</keyword>
<sequence>MVGDAGRGLECQKIMDGKESNANYSNKIVIPSCCLKARASDPELVSKCHSTVVSGWFSELRSCSEKSGKRMYFNNPMWPGEAHSLEVEKILYQEKSEYQEVLVFESSTYGKVLVLDGIVQLTEKDECAYQEMIVHLPLCSIKSPKTVLVVGGGDGGVLREISRHSSVELIDICEIDKMVIDVSKKYFPELAVGFEDPRVQLHIGDAVEFLRHAPRGKYDAIIVDSSDPVGPAQELVERPFFETIAKALRPGGVLCNMAESMWLHTHLIEDMISICQETFKSSVHYAWASVPTYPSGVIGFILCSTEGPPVDFKSPINPIEKLDGALNYRRELKFYNSEIHMAAFALPSFVKRAVSCL</sequence>
<dbReference type="InterPro" id="IPR030668">
    <property type="entry name" value="Spermi_synthase_euk"/>
</dbReference>
<dbReference type="EMBL" id="CAUOFW020010113">
    <property type="protein sequence ID" value="CAK9187735.1"/>
    <property type="molecule type" value="Genomic_DNA"/>
</dbReference>
<dbReference type="SUPFAM" id="SSF53335">
    <property type="entry name" value="S-adenosyl-L-methionine-dependent methyltransferases"/>
    <property type="match status" value="1"/>
</dbReference>
<evidence type="ECO:0000256" key="4">
    <source>
        <dbReference type="ARBA" id="ARBA00022679"/>
    </source>
</evidence>
<dbReference type="GO" id="GO:0008295">
    <property type="term" value="P:spermidine biosynthetic process"/>
    <property type="evidence" value="ECO:0007669"/>
    <property type="project" value="UniProtKB-KW"/>
</dbReference>
<dbReference type="NCBIfam" id="NF002010">
    <property type="entry name" value="PRK00811.1"/>
    <property type="match status" value="1"/>
</dbReference>
<dbReference type="PROSITE" id="PS51006">
    <property type="entry name" value="PABS_2"/>
    <property type="match status" value="1"/>
</dbReference>
<evidence type="ECO:0000256" key="3">
    <source>
        <dbReference type="ARBA" id="ARBA00012455"/>
    </source>
</evidence>
<dbReference type="Gene3D" id="2.30.140.10">
    <property type="entry name" value="Spermidine synthase, tetramerisation domain"/>
    <property type="match status" value="1"/>
</dbReference>
<evidence type="ECO:0000313" key="12">
    <source>
        <dbReference type="Proteomes" id="UP001642360"/>
    </source>
</evidence>
<organism evidence="11 12">
    <name type="scientific">Ilex paraguariensis</name>
    <name type="common">yerba mate</name>
    <dbReference type="NCBI Taxonomy" id="185542"/>
    <lineage>
        <taxon>Eukaryota</taxon>
        <taxon>Viridiplantae</taxon>
        <taxon>Streptophyta</taxon>
        <taxon>Embryophyta</taxon>
        <taxon>Tracheophyta</taxon>
        <taxon>Spermatophyta</taxon>
        <taxon>Magnoliopsida</taxon>
        <taxon>eudicotyledons</taxon>
        <taxon>Gunneridae</taxon>
        <taxon>Pentapetalae</taxon>
        <taxon>asterids</taxon>
        <taxon>campanulids</taxon>
        <taxon>Aquifoliales</taxon>
        <taxon>Aquifoliaceae</taxon>
        <taxon>Ilex</taxon>
    </lineage>
</organism>
<keyword evidence="5" id="KW-0745">Spermidine biosynthesis</keyword>
<evidence type="ECO:0000313" key="11">
    <source>
        <dbReference type="EMBL" id="CAK9187735.1"/>
    </source>
</evidence>
<evidence type="ECO:0000256" key="7">
    <source>
        <dbReference type="ARBA" id="ARBA00049307"/>
    </source>
</evidence>